<evidence type="ECO:0000256" key="3">
    <source>
        <dbReference type="ARBA" id="ARBA00022777"/>
    </source>
</evidence>
<dbReference type="InterPro" id="IPR008271">
    <property type="entry name" value="Ser/Thr_kinase_AS"/>
</dbReference>
<dbReference type="InterPro" id="IPR000719">
    <property type="entry name" value="Prot_kinase_dom"/>
</dbReference>
<dbReference type="PROSITE" id="PS00108">
    <property type="entry name" value="PROTEIN_KINASE_ST"/>
    <property type="match status" value="1"/>
</dbReference>
<evidence type="ECO:0000313" key="6">
    <source>
        <dbReference type="EMBL" id="KAF7354918.1"/>
    </source>
</evidence>
<dbReference type="GO" id="GO:0004674">
    <property type="term" value="F:protein serine/threonine kinase activity"/>
    <property type="evidence" value="ECO:0007669"/>
    <property type="project" value="TreeGrafter"/>
</dbReference>
<keyword evidence="3 6" id="KW-0418">Kinase</keyword>
<keyword evidence="7" id="KW-1185">Reference proteome</keyword>
<dbReference type="PRINTS" id="PR00109">
    <property type="entry name" value="TYRKINASE"/>
</dbReference>
<organism evidence="6 7">
    <name type="scientific">Mycena sanguinolenta</name>
    <dbReference type="NCBI Taxonomy" id="230812"/>
    <lineage>
        <taxon>Eukaryota</taxon>
        <taxon>Fungi</taxon>
        <taxon>Dikarya</taxon>
        <taxon>Basidiomycota</taxon>
        <taxon>Agaricomycotina</taxon>
        <taxon>Agaricomycetes</taxon>
        <taxon>Agaricomycetidae</taxon>
        <taxon>Agaricales</taxon>
        <taxon>Marasmiineae</taxon>
        <taxon>Mycenaceae</taxon>
        <taxon>Mycena</taxon>
    </lineage>
</organism>
<dbReference type="PROSITE" id="PS50011">
    <property type="entry name" value="PROTEIN_KINASE_DOM"/>
    <property type="match status" value="1"/>
</dbReference>
<dbReference type="InterPro" id="IPR001245">
    <property type="entry name" value="Ser-Thr/Tyr_kinase_cat_dom"/>
</dbReference>
<feature type="domain" description="Protein kinase" evidence="5">
    <location>
        <begin position="97"/>
        <end position="355"/>
    </location>
</feature>
<keyword evidence="4" id="KW-0067">ATP-binding</keyword>
<dbReference type="InterPro" id="IPR011009">
    <property type="entry name" value="Kinase-like_dom_sf"/>
</dbReference>
<sequence>MKSLNLNRASAADIQDQISADLSCVLRQMNSILSNRTTYRHFLTCRGVAAQQLLDLLQELLDSPHETKFRALFSKALLRLSGECGLHPRCFTLNGLEKVGQQVAGGGFGDIWKGLVGGEIVAVKSMRQFADDDVKIMAKKVGREALIWRQLSHPNLLPFFGLYMLDNRLCLISPWMENGHLKHFLSTAPHDIGRASLVADVAMGLEYLHSQNVVHGDLKTPNILVTPSGRACITDFGLSTIIDELSLELTFSSRSGRAGTVRYQAPELLKNESPNHYGSDVYAFACVSYEILTGKAPYFELTNDAAIIFKVVYEEVRPSRFEVISPDLWLLLEDCWHQQIDKRPSTNAISRRLSMRPIGREIKESPPDWDDTYSARFRRSVQEWPLLPSVDEIERRILSKTMTVDVSALLVPPLDVHEDQAETTIPPDEEIPWIPDENHTDNETIVNQPLSHFVEKSATVVGESMPVIATHRRDDTTSNSGSSAKGRTIFRKIMNRINPLVRVDGRS</sequence>
<reference evidence="6" key="1">
    <citation type="submission" date="2020-05" db="EMBL/GenBank/DDBJ databases">
        <title>Mycena genomes resolve the evolution of fungal bioluminescence.</title>
        <authorList>
            <person name="Tsai I.J."/>
        </authorList>
    </citation>
    <scope>NUCLEOTIDE SEQUENCE</scope>
    <source>
        <strain evidence="6">160909Yilan</strain>
    </source>
</reference>
<dbReference type="Pfam" id="PF07714">
    <property type="entry name" value="PK_Tyr_Ser-Thr"/>
    <property type="match status" value="1"/>
</dbReference>
<evidence type="ECO:0000313" key="7">
    <source>
        <dbReference type="Proteomes" id="UP000623467"/>
    </source>
</evidence>
<dbReference type="Gene3D" id="1.10.510.10">
    <property type="entry name" value="Transferase(Phosphotransferase) domain 1"/>
    <property type="match status" value="1"/>
</dbReference>
<dbReference type="OrthoDB" id="122279at2759"/>
<keyword evidence="2" id="KW-0547">Nucleotide-binding</keyword>
<dbReference type="EMBL" id="JACAZH010000011">
    <property type="protein sequence ID" value="KAF7354918.1"/>
    <property type="molecule type" value="Genomic_DNA"/>
</dbReference>
<dbReference type="InterPro" id="IPR051681">
    <property type="entry name" value="Ser/Thr_Kinases-Pseudokinases"/>
</dbReference>
<protein>
    <submittedName>
        <fullName evidence="6">Protein kinase domain-containing protein</fullName>
    </submittedName>
</protein>
<dbReference type="AlphaFoldDB" id="A0A8H6Y630"/>
<dbReference type="GO" id="GO:0005524">
    <property type="term" value="F:ATP binding"/>
    <property type="evidence" value="ECO:0007669"/>
    <property type="project" value="UniProtKB-KW"/>
</dbReference>
<evidence type="ECO:0000256" key="2">
    <source>
        <dbReference type="ARBA" id="ARBA00022741"/>
    </source>
</evidence>
<dbReference type="PANTHER" id="PTHR44329">
    <property type="entry name" value="SERINE/THREONINE-PROTEIN KINASE TNNI3K-RELATED"/>
    <property type="match status" value="1"/>
</dbReference>
<dbReference type="PANTHER" id="PTHR44329:SF288">
    <property type="entry name" value="MITOGEN-ACTIVATED PROTEIN KINASE KINASE KINASE 20"/>
    <property type="match status" value="1"/>
</dbReference>
<evidence type="ECO:0000256" key="1">
    <source>
        <dbReference type="ARBA" id="ARBA00022679"/>
    </source>
</evidence>
<dbReference type="SUPFAM" id="SSF56112">
    <property type="entry name" value="Protein kinase-like (PK-like)"/>
    <property type="match status" value="1"/>
</dbReference>
<comment type="caution">
    <text evidence="6">The sequence shown here is derived from an EMBL/GenBank/DDBJ whole genome shotgun (WGS) entry which is preliminary data.</text>
</comment>
<name>A0A8H6Y630_9AGAR</name>
<gene>
    <name evidence="6" type="ORF">MSAN_01406600</name>
</gene>
<accession>A0A8H6Y630</accession>
<keyword evidence="1" id="KW-0808">Transferase</keyword>
<dbReference type="Proteomes" id="UP000623467">
    <property type="component" value="Unassembled WGS sequence"/>
</dbReference>
<evidence type="ECO:0000259" key="5">
    <source>
        <dbReference type="PROSITE" id="PS50011"/>
    </source>
</evidence>
<dbReference type="SMART" id="SM00220">
    <property type="entry name" value="S_TKc"/>
    <property type="match status" value="1"/>
</dbReference>
<evidence type="ECO:0000256" key="4">
    <source>
        <dbReference type="ARBA" id="ARBA00022840"/>
    </source>
</evidence>
<proteinExistence type="predicted"/>